<comment type="catalytic activity">
    <reaction evidence="5">
        <text>an aldehyde + NAD(+) + H2O = a carboxylate + NADH + 2 H(+)</text>
        <dbReference type="Rhea" id="RHEA:16185"/>
        <dbReference type="ChEBI" id="CHEBI:15377"/>
        <dbReference type="ChEBI" id="CHEBI:15378"/>
        <dbReference type="ChEBI" id="CHEBI:17478"/>
        <dbReference type="ChEBI" id="CHEBI:29067"/>
        <dbReference type="ChEBI" id="CHEBI:57540"/>
        <dbReference type="ChEBI" id="CHEBI:57945"/>
        <dbReference type="EC" id="1.2.1.3"/>
    </reaction>
</comment>
<dbReference type="Pfam" id="PF00067">
    <property type="entry name" value="p450"/>
    <property type="match status" value="1"/>
</dbReference>
<evidence type="ECO:0000256" key="1">
    <source>
        <dbReference type="ARBA" id="ARBA00009986"/>
    </source>
</evidence>
<name>A0A8H5JZH9_9HYPO</name>
<feature type="domain" description="Aldehyde dehydrogenase" evidence="7">
    <location>
        <begin position="155"/>
        <end position="427"/>
    </location>
</feature>
<dbReference type="InterPro" id="IPR001128">
    <property type="entry name" value="Cyt_P450"/>
</dbReference>
<dbReference type="GO" id="GO:0004029">
    <property type="term" value="F:aldehyde dehydrogenase (NAD+) activity"/>
    <property type="evidence" value="ECO:0007669"/>
    <property type="project" value="UniProtKB-EC"/>
</dbReference>
<reference evidence="8 9" key="1">
    <citation type="submission" date="2020-05" db="EMBL/GenBank/DDBJ databases">
        <title>Identification and distribution of gene clusters putatively required for synthesis of sphingolipid metabolism inhibitors in phylogenetically diverse species of the filamentous fungus Fusarium.</title>
        <authorList>
            <person name="Kim H.-S."/>
            <person name="Busman M."/>
            <person name="Brown D.W."/>
            <person name="Divon H."/>
            <person name="Uhlig S."/>
            <person name="Proctor R.H."/>
        </authorList>
    </citation>
    <scope>NUCLEOTIDE SEQUENCE [LARGE SCALE GENOMIC DNA]</scope>
    <source>
        <strain evidence="8 9">NRRL 25196</strain>
    </source>
</reference>
<protein>
    <recommendedName>
        <fullName evidence="4">aldehyde dehydrogenase (NAD(+))</fullName>
        <ecNumber evidence="4">1.2.1.3</ecNumber>
    </recommendedName>
</protein>
<evidence type="ECO:0000256" key="5">
    <source>
        <dbReference type="ARBA" id="ARBA00049194"/>
    </source>
</evidence>
<comment type="caution">
    <text evidence="8">The sequence shown here is derived from an EMBL/GenBank/DDBJ whole genome shotgun (WGS) entry which is preliminary data.</text>
</comment>
<dbReference type="GO" id="GO:0004497">
    <property type="term" value="F:monooxygenase activity"/>
    <property type="evidence" value="ECO:0007669"/>
    <property type="project" value="InterPro"/>
</dbReference>
<organism evidence="8 9">
    <name type="scientific">Fusarium napiforme</name>
    <dbReference type="NCBI Taxonomy" id="42672"/>
    <lineage>
        <taxon>Eukaryota</taxon>
        <taxon>Fungi</taxon>
        <taxon>Dikarya</taxon>
        <taxon>Ascomycota</taxon>
        <taxon>Pezizomycotina</taxon>
        <taxon>Sordariomycetes</taxon>
        <taxon>Hypocreomycetidae</taxon>
        <taxon>Hypocreales</taxon>
        <taxon>Nectriaceae</taxon>
        <taxon>Fusarium</taxon>
        <taxon>Fusarium fujikuroi species complex</taxon>
    </lineage>
</organism>
<evidence type="ECO:0000256" key="3">
    <source>
        <dbReference type="ARBA" id="ARBA00023004"/>
    </source>
</evidence>
<dbReference type="InterPro" id="IPR016162">
    <property type="entry name" value="Ald_DH_N"/>
</dbReference>
<dbReference type="InterPro" id="IPR015590">
    <property type="entry name" value="Aldehyde_DH_dom"/>
</dbReference>
<dbReference type="InterPro" id="IPR016163">
    <property type="entry name" value="Ald_DH_C"/>
</dbReference>
<keyword evidence="2 6" id="KW-0479">Metal-binding</keyword>
<dbReference type="InterPro" id="IPR002401">
    <property type="entry name" value="Cyt_P450_E_grp-I"/>
</dbReference>
<dbReference type="InterPro" id="IPR016161">
    <property type="entry name" value="Ald_DH/histidinol_DH"/>
</dbReference>
<proteinExistence type="inferred from homology"/>
<keyword evidence="6" id="KW-0349">Heme</keyword>
<evidence type="ECO:0000259" key="7">
    <source>
        <dbReference type="Pfam" id="PF00171"/>
    </source>
</evidence>
<comment type="cofactor">
    <cofactor evidence="6">
        <name>heme</name>
        <dbReference type="ChEBI" id="CHEBI:30413"/>
    </cofactor>
</comment>
<dbReference type="InterPro" id="IPR017972">
    <property type="entry name" value="Cyt_P450_CS"/>
</dbReference>
<feature type="domain" description="Aldehyde dehydrogenase" evidence="7">
    <location>
        <begin position="84"/>
        <end position="118"/>
    </location>
</feature>
<dbReference type="SUPFAM" id="SSF48264">
    <property type="entry name" value="Cytochrome P450"/>
    <property type="match status" value="1"/>
</dbReference>
<sequence>MNFDTFYNIIAGQPRSARETTSGVNPLGRSPLWPAPVATANDVEEAVRSAQEAFPAWSQKTYKQRTELLEKFADLYLAHAKYEIPEEIIEDDKKTSIITQEPLGVVAAICPWNFPLMLGNLTTLYKEHQANIKKLWERLHLLWLRETVSSSNHRAPFTPYSSLKLVELAQQVFPPSVLQVLHGHDDLGPMLVKHPRIQKITFTGSTATGKQILRDAADTMKRVTLETAGNNASIILPDVNLKAVVPQLAGGLWFNAGQVCIATRRMYIHQDIFDEVVAQLAEASKDLASSMGPIQNEMQLFRLKRALADASAAGYELLSLGQTEAAEGFFIQPTIIKNPPPDAHVVQQENFGPVVSCIKFSSLDEAISLANTSDTGLAASVWSGDISAAKRVAAKLEAGNVYINGPPQPDPHVPFGGHKQSGLGVDEIESPPKICSEGWLCVILWGYDLTCPMGSSMQVSVKPLSVPGPTDADYETYNTALVMESKPVQYLRGLKSDSLVKQVSEVSKSLTITKAFGAFIVLFIIVPRVFDFLRNLFSPVTSIPGPLINKFSPWPLEIATFKGKSHRFARALHRKYGPIVVLAPGMISIGDSKEIKRIIQSEDWVKSEAIYGNFRQDFHRPTLLAFTEKKAYSRRKRMLSSMFGIRYIRSLEPLMKSCVDAGVAHLNKLCDNPSKSTVINLQHFIHGLAIDTIGVTTFGGSFHVVENGSHPLPSRLKAGMKISAVMQLISWIKYIPFLPKRDPYIEKFTFDIVDKRRKESGAVKHQDLLQHLVDVCDDSPGSEFRTSDVQDESVILLAAGSETTANAELFTVIQLLKNPEKMKKLIAEVDKWYPPSEPDRVTECAYSQTGMTYLQACIDETMRLIPGQATGSPREASKQEVLLGYKIPRGTTVFPNTQEAHLDGSIWEQPEKYIPERWLEIYSQNQTSAMPYWPFSAGSRICVGKNFAFQEMHISLTTLLRKFTFEYVPGQDETTVFRIAQQLEADSYKVRVKKRF</sequence>
<evidence type="ECO:0000256" key="4">
    <source>
        <dbReference type="ARBA" id="ARBA00024226"/>
    </source>
</evidence>
<dbReference type="GO" id="GO:0020037">
    <property type="term" value="F:heme binding"/>
    <property type="evidence" value="ECO:0007669"/>
    <property type="project" value="InterPro"/>
</dbReference>
<comment type="similarity">
    <text evidence="1">Belongs to the aldehyde dehydrogenase family.</text>
</comment>
<dbReference type="EMBL" id="JAAOAO010000069">
    <property type="protein sequence ID" value="KAF5564795.1"/>
    <property type="molecule type" value="Genomic_DNA"/>
</dbReference>
<evidence type="ECO:0000256" key="2">
    <source>
        <dbReference type="ARBA" id="ARBA00022723"/>
    </source>
</evidence>
<keyword evidence="3 6" id="KW-0408">Iron</keyword>
<keyword evidence="9" id="KW-1185">Reference proteome</keyword>
<dbReference type="PRINTS" id="PR00463">
    <property type="entry name" value="EP450I"/>
</dbReference>
<dbReference type="SUPFAM" id="SSF53720">
    <property type="entry name" value="ALDH-like"/>
    <property type="match status" value="2"/>
</dbReference>
<dbReference type="GO" id="GO:0005506">
    <property type="term" value="F:iron ion binding"/>
    <property type="evidence" value="ECO:0007669"/>
    <property type="project" value="InterPro"/>
</dbReference>
<evidence type="ECO:0000313" key="9">
    <source>
        <dbReference type="Proteomes" id="UP000574317"/>
    </source>
</evidence>
<feature type="binding site" description="axial binding residue" evidence="6">
    <location>
        <position position="942"/>
    </location>
    <ligand>
        <name>heme</name>
        <dbReference type="ChEBI" id="CHEBI:30413"/>
    </ligand>
    <ligandPart>
        <name>Fe</name>
        <dbReference type="ChEBI" id="CHEBI:18248"/>
    </ligandPart>
</feature>
<dbReference type="AlphaFoldDB" id="A0A8H5JZH9"/>
<feature type="domain" description="Aldehyde dehydrogenase" evidence="7">
    <location>
        <begin position="19"/>
        <end position="80"/>
    </location>
</feature>
<evidence type="ECO:0000313" key="8">
    <source>
        <dbReference type="EMBL" id="KAF5564795.1"/>
    </source>
</evidence>
<dbReference type="Gene3D" id="3.40.309.10">
    <property type="entry name" value="Aldehyde Dehydrogenase, Chain A, domain 2"/>
    <property type="match status" value="1"/>
</dbReference>
<dbReference type="Pfam" id="PF00171">
    <property type="entry name" value="Aldedh"/>
    <property type="match status" value="3"/>
</dbReference>
<dbReference type="PRINTS" id="PR00385">
    <property type="entry name" value="P450"/>
</dbReference>
<dbReference type="InterPro" id="IPR036396">
    <property type="entry name" value="Cyt_P450_sf"/>
</dbReference>
<dbReference type="Proteomes" id="UP000574317">
    <property type="component" value="Unassembled WGS sequence"/>
</dbReference>
<dbReference type="PROSITE" id="PS00086">
    <property type="entry name" value="CYTOCHROME_P450"/>
    <property type="match status" value="1"/>
</dbReference>
<gene>
    <name evidence="8" type="ORF">FNAPI_1991</name>
</gene>
<dbReference type="PANTHER" id="PTHR11699">
    <property type="entry name" value="ALDEHYDE DEHYDROGENASE-RELATED"/>
    <property type="match status" value="1"/>
</dbReference>
<accession>A0A8H5JZH9</accession>
<dbReference type="Gene3D" id="1.10.630.10">
    <property type="entry name" value="Cytochrome P450"/>
    <property type="match status" value="1"/>
</dbReference>
<dbReference type="GO" id="GO:0016705">
    <property type="term" value="F:oxidoreductase activity, acting on paired donors, with incorporation or reduction of molecular oxygen"/>
    <property type="evidence" value="ECO:0007669"/>
    <property type="project" value="InterPro"/>
</dbReference>
<dbReference type="EC" id="1.2.1.3" evidence="4"/>
<dbReference type="Gene3D" id="3.40.605.10">
    <property type="entry name" value="Aldehyde Dehydrogenase, Chain A, domain 1"/>
    <property type="match status" value="3"/>
</dbReference>
<evidence type="ECO:0000256" key="6">
    <source>
        <dbReference type="PIRSR" id="PIRSR602401-1"/>
    </source>
</evidence>